<dbReference type="InterPro" id="IPR036291">
    <property type="entry name" value="NAD(P)-bd_dom_sf"/>
</dbReference>
<dbReference type="SUPFAM" id="SSF51735">
    <property type="entry name" value="NAD(P)-binding Rossmann-fold domains"/>
    <property type="match status" value="1"/>
</dbReference>
<dbReference type="InterPro" id="IPR051911">
    <property type="entry name" value="SDR_oxidoreductase"/>
</dbReference>
<evidence type="ECO:0000256" key="3">
    <source>
        <dbReference type="RuleBase" id="RU000363"/>
    </source>
</evidence>
<evidence type="ECO:0000313" key="5">
    <source>
        <dbReference type="Proteomes" id="UP000557749"/>
    </source>
</evidence>
<keyword evidence="2" id="KW-0560">Oxidoreductase</keyword>
<comment type="caution">
    <text evidence="4">The sequence shown here is derived from an EMBL/GenBank/DDBJ whole genome shotgun (WGS) entry which is preliminary data.</text>
</comment>
<dbReference type="InterPro" id="IPR002347">
    <property type="entry name" value="SDR_fam"/>
</dbReference>
<dbReference type="Pfam" id="PF00106">
    <property type="entry name" value="adh_short"/>
    <property type="match status" value="1"/>
</dbReference>
<evidence type="ECO:0000256" key="1">
    <source>
        <dbReference type="ARBA" id="ARBA00006484"/>
    </source>
</evidence>
<protein>
    <submittedName>
        <fullName evidence="4">Oxidoreductase</fullName>
    </submittedName>
</protein>
<proteinExistence type="inferred from homology"/>
<gene>
    <name evidence="4" type="ORF">H2Y57_06025</name>
</gene>
<dbReference type="GO" id="GO:0016491">
    <property type="term" value="F:oxidoreductase activity"/>
    <property type="evidence" value="ECO:0007669"/>
    <property type="project" value="UniProtKB-KW"/>
</dbReference>
<dbReference type="RefSeq" id="WP_181844745.1">
    <property type="nucleotide sequence ID" value="NZ_JACERJ010000002.1"/>
</dbReference>
<comment type="similarity">
    <text evidence="1 3">Belongs to the short-chain dehydrogenases/reductases (SDR) family.</text>
</comment>
<dbReference type="EMBL" id="JACERJ010000002">
    <property type="protein sequence ID" value="MBA5203246.1"/>
    <property type="molecule type" value="Genomic_DNA"/>
</dbReference>
<dbReference type="PANTHER" id="PTHR43976:SF16">
    <property type="entry name" value="SHORT-CHAIN DEHYDROGENASE_REDUCTASE FAMILY PROTEIN"/>
    <property type="match status" value="1"/>
</dbReference>
<reference evidence="4 5" key="1">
    <citation type="submission" date="2020-07" db="EMBL/GenBank/DDBJ databases">
        <title>Characterization of Pectobacterium aroidearum strains causing soft rot on Amorphophallus konjac.</title>
        <authorList>
            <person name="Xie H."/>
        </authorList>
    </citation>
    <scope>NUCLEOTIDE SEQUENCE [LARGE SCALE GENOMIC DNA]</scope>
    <source>
        <strain evidence="4 5">MY7</strain>
    </source>
</reference>
<dbReference type="PRINTS" id="PR00080">
    <property type="entry name" value="SDRFAMILY"/>
</dbReference>
<name>A0AAW3SQJ8_9GAMM</name>
<dbReference type="Proteomes" id="UP000557749">
    <property type="component" value="Unassembled WGS sequence"/>
</dbReference>
<dbReference type="AlphaFoldDB" id="A0AAW3SQJ8"/>
<dbReference type="PRINTS" id="PR00081">
    <property type="entry name" value="GDHRDH"/>
</dbReference>
<organism evidence="4 5">
    <name type="scientific">Pectobacterium aroidearum</name>
    <dbReference type="NCBI Taxonomy" id="1201031"/>
    <lineage>
        <taxon>Bacteria</taxon>
        <taxon>Pseudomonadati</taxon>
        <taxon>Pseudomonadota</taxon>
        <taxon>Gammaproteobacteria</taxon>
        <taxon>Enterobacterales</taxon>
        <taxon>Pectobacteriaceae</taxon>
        <taxon>Pectobacterium</taxon>
    </lineage>
</organism>
<dbReference type="Gene3D" id="3.40.50.720">
    <property type="entry name" value="NAD(P)-binding Rossmann-like Domain"/>
    <property type="match status" value="1"/>
</dbReference>
<dbReference type="CDD" id="cd05374">
    <property type="entry name" value="17beta-HSD-like_SDR_c"/>
    <property type="match status" value="1"/>
</dbReference>
<evidence type="ECO:0000313" key="4">
    <source>
        <dbReference type="EMBL" id="MBA5203246.1"/>
    </source>
</evidence>
<dbReference type="PANTHER" id="PTHR43976">
    <property type="entry name" value="SHORT CHAIN DEHYDROGENASE"/>
    <property type="match status" value="1"/>
</dbReference>
<accession>A0AAW3SQJ8</accession>
<dbReference type="NCBIfam" id="NF004826">
    <property type="entry name" value="PRK06182.1"/>
    <property type="match status" value="1"/>
</dbReference>
<evidence type="ECO:0000256" key="2">
    <source>
        <dbReference type="ARBA" id="ARBA00023002"/>
    </source>
</evidence>
<sequence>MKSKVILVTGASSGIGEATVMRLKAAGHTIYAAARRVEKMQKLAEAGIRVLPLDVTESVSIQTVVDTIIAECGRIDVVVNNAGYGSYGAVEEVSLEEGRAQFEVNVFGAVQLTQRVLPHMRAQRSGTVINITSMGGKIYTPLGAWYHGTKFALEAISDCLRLEVEPFGIDVVVIEPGGIKTEWADIAAAKLLGVSGDGAYAKQAQAMADSMVSESSRKRQSSPHVIADTIALAVSVRRPKTRYAVGFGAKPIMCIRRLLSDRAFDRFMRMATGISRSTK</sequence>